<sequence>MLKVIAARYLFKVIIFYLKNKYLAADLADAEYIRLGHFDISFAHSYAENSIFNIKSFDFSIHREQLISLSIPTLN</sequence>
<name>A0A2V1H002_9GAMM</name>
<comment type="caution">
    <text evidence="1">The sequence shown here is derived from an EMBL/GenBank/DDBJ whole genome shotgun (WGS) entry which is preliminary data.</text>
</comment>
<reference evidence="1 2" key="1">
    <citation type="submission" date="2018-04" db="EMBL/GenBank/DDBJ databases">
        <title>Thalassorhabdus spongiae gen. nov., sp. nov., isolated from a marine sponge in South-West Iceland.</title>
        <authorList>
            <person name="Knobloch S."/>
            <person name="Daussin A."/>
            <person name="Johannsson R."/>
            <person name="Marteinsson V.T."/>
        </authorList>
    </citation>
    <scope>NUCLEOTIDE SEQUENCE [LARGE SCALE GENOMIC DNA]</scope>
    <source>
        <strain evidence="1 2">Hp12</strain>
    </source>
</reference>
<proteinExistence type="predicted"/>
<evidence type="ECO:0000313" key="1">
    <source>
        <dbReference type="EMBL" id="PVZ70524.1"/>
    </source>
</evidence>
<organism evidence="1 2">
    <name type="scientific">Pelagibaculum spongiae</name>
    <dbReference type="NCBI Taxonomy" id="2080658"/>
    <lineage>
        <taxon>Bacteria</taxon>
        <taxon>Pseudomonadati</taxon>
        <taxon>Pseudomonadota</taxon>
        <taxon>Gammaproteobacteria</taxon>
        <taxon>Oceanospirillales</taxon>
        <taxon>Pelagibaculum</taxon>
    </lineage>
</organism>
<keyword evidence="2" id="KW-1185">Reference proteome</keyword>
<dbReference type="AlphaFoldDB" id="A0A2V1H002"/>
<gene>
    <name evidence="1" type="ORF">DC094_08050</name>
</gene>
<evidence type="ECO:0000313" key="2">
    <source>
        <dbReference type="Proteomes" id="UP000244906"/>
    </source>
</evidence>
<accession>A0A2V1H002</accession>
<dbReference type="Proteomes" id="UP000244906">
    <property type="component" value="Unassembled WGS sequence"/>
</dbReference>
<dbReference type="EMBL" id="QDDL01000002">
    <property type="protein sequence ID" value="PVZ70524.1"/>
    <property type="molecule type" value="Genomic_DNA"/>
</dbReference>
<protein>
    <submittedName>
        <fullName evidence="1">Uncharacterized protein</fullName>
    </submittedName>
</protein>